<evidence type="ECO:0000256" key="1">
    <source>
        <dbReference type="ARBA" id="ARBA00001941"/>
    </source>
</evidence>
<comment type="catalytic activity">
    <reaction evidence="11">
        <text>N-succinyl-(2S,6S)-2,6-diaminopimelate + H2O = (2S,6S)-2,6-diaminopimelate + succinate</text>
        <dbReference type="Rhea" id="RHEA:22608"/>
        <dbReference type="ChEBI" id="CHEBI:15377"/>
        <dbReference type="ChEBI" id="CHEBI:30031"/>
        <dbReference type="ChEBI" id="CHEBI:57609"/>
        <dbReference type="ChEBI" id="CHEBI:58087"/>
        <dbReference type="EC" id="3.5.1.18"/>
    </reaction>
</comment>
<keyword evidence="8" id="KW-0378">Hydrolase</keyword>
<comment type="caution">
    <text evidence="13">The sequence shown here is derived from an EMBL/GenBank/DDBJ whole genome shotgun (WGS) entry which is preliminary data.</text>
</comment>
<dbReference type="UniPathway" id="UPA00034">
    <property type="reaction ID" value="UER00021"/>
</dbReference>
<evidence type="ECO:0000313" key="14">
    <source>
        <dbReference type="Proteomes" id="UP000177701"/>
    </source>
</evidence>
<evidence type="ECO:0000256" key="4">
    <source>
        <dbReference type="ARBA" id="ARBA00006247"/>
    </source>
</evidence>
<feature type="domain" description="Peptidase M20 dimerisation" evidence="12">
    <location>
        <begin position="175"/>
        <end position="282"/>
    </location>
</feature>
<evidence type="ECO:0000256" key="3">
    <source>
        <dbReference type="ARBA" id="ARBA00005130"/>
    </source>
</evidence>
<evidence type="ECO:0000256" key="6">
    <source>
        <dbReference type="ARBA" id="ARBA00016853"/>
    </source>
</evidence>
<evidence type="ECO:0000256" key="8">
    <source>
        <dbReference type="ARBA" id="ARBA00022801"/>
    </source>
</evidence>
<keyword evidence="9" id="KW-0862">Zinc</keyword>
<dbReference type="Proteomes" id="UP000177701">
    <property type="component" value="Unassembled WGS sequence"/>
</dbReference>
<dbReference type="GO" id="GO:0046872">
    <property type="term" value="F:metal ion binding"/>
    <property type="evidence" value="ECO:0007669"/>
    <property type="project" value="UniProtKB-KW"/>
</dbReference>
<dbReference type="Pfam" id="PF07687">
    <property type="entry name" value="M20_dimer"/>
    <property type="match status" value="1"/>
</dbReference>
<dbReference type="EMBL" id="MEYH01000012">
    <property type="protein sequence ID" value="OGD17246.1"/>
    <property type="molecule type" value="Genomic_DNA"/>
</dbReference>
<dbReference type="Gene3D" id="3.30.70.360">
    <property type="match status" value="1"/>
</dbReference>
<dbReference type="Pfam" id="PF01546">
    <property type="entry name" value="Peptidase_M20"/>
    <property type="match status" value="1"/>
</dbReference>
<keyword evidence="7" id="KW-0479">Metal-binding</keyword>
<dbReference type="PROSITE" id="PS00759">
    <property type="entry name" value="ARGE_DAPE_CPG2_2"/>
    <property type="match status" value="1"/>
</dbReference>
<evidence type="ECO:0000313" key="13">
    <source>
        <dbReference type="EMBL" id="OGD17246.1"/>
    </source>
</evidence>
<comment type="cofactor">
    <cofactor evidence="1">
        <name>Co(2+)</name>
        <dbReference type="ChEBI" id="CHEBI:48828"/>
    </cofactor>
</comment>
<evidence type="ECO:0000256" key="5">
    <source>
        <dbReference type="ARBA" id="ARBA00011921"/>
    </source>
</evidence>
<dbReference type="GO" id="GO:0009014">
    <property type="term" value="F:succinyl-diaminopimelate desuccinylase activity"/>
    <property type="evidence" value="ECO:0007669"/>
    <property type="project" value="UniProtKB-EC"/>
</dbReference>
<evidence type="ECO:0000256" key="10">
    <source>
        <dbReference type="ARBA" id="ARBA00023285"/>
    </source>
</evidence>
<protein>
    <recommendedName>
        <fullName evidence="6">Probable succinyl-diaminopimelate desuccinylase</fullName>
        <ecNumber evidence="5">3.5.1.18</ecNumber>
    </recommendedName>
</protein>
<dbReference type="InterPro" id="IPR036264">
    <property type="entry name" value="Bact_exopeptidase_dim_dom"/>
</dbReference>
<comment type="cofactor">
    <cofactor evidence="2">
        <name>Zn(2+)</name>
        <dbReference type="ChEBI" id="CHEBI:29105"/>
    </cofactor>
</comment>
<proteinExistence type="inferred from homology"/>
<dbReference type="AlphaFoldDB" id="A0A1F5AFT0"/>
<dbReference type="InterPro" id="IPR002933">
    <property type="entry name" value="Peptidase_M20"/>
</dbReference>
<dbReference type="PANTHER" id="PTHR43808">
    <property type="entry name" value="ACETYLORNITHINE DEACETYLASE"/>
    <property type="match status" value="1"/>
</dbReference>
<evidence type="ECO:0000256" key="9">
    <source>
        <dbReference type="ARBA" id="ARBA00022833"/>
    </source>
</evidence>
<dbReference type="Gene3D" id="3.40.630.10">
    <property type="entry name" value="Zn peptidases"/>
    <property type="match status" value="1"/>
</dbReference>
<dbReference type="SUPFAM" id="SSF55031">
    <property type="entry name" value="Bacterial exopeptidase dimerisation domain"/>
    <property type="match status" value="1"/>
</dbReference>
<dbReference type="InterPro" id="IPR011650">
    <property type="entry name" value="Peptidase_M20_dimer"/>
</dbReference>
<dbReference type="NCBIfam" id="TIGR01910">
    <property type="entry name" value="DapE-ArgE"/>
    <property type="match status" value="1"/>
</dbReference>
<evidence type="ECO:0000256" key="2">
    <source>
        <dbReference type="ARBA" id="ARBA00001947"/>
    </source>
</evidence>
<evidence type="ECO:0000256" key="11">
    <source>
        <dbReference type="ARBA" id="ARBA00051301"/>
    </source>
</evidence>
<evidence type="ECO:0000259" key="12">
    <source>
        <dbReference type="Pfam" id="PF07687"/>
    </source>
</evidence>
<dbReference type="EC" id="3.5.1.18" evidence="5"/>
<dbReference type="CDD" id="cd08659">
    <property type="entry name" value="M20_ArgE_DapE-like"/>
    <property type="match status" value="1"/>
</dbReference>
<gene>
    <name evidence="13" type="ORF">A2V47_07365</name>
</gene>
<dbReference type="InterPro" id="IPR050072">
    <property type="entry name" value="Peptidase_M20A"/>
</dbReference>
<dbReference type="SUPFAM" id="SSF53187">
    <property type="entry name" value="Zn-dependent exopeptidases"/>
    <property type="match status" value="1"/>
</dbReference>
<comment type="pathway">
    <text evidence="3">Amino-acid biosynthesis; L-lysine biosynthesis via DAP pathway; LL-2,6-diaminopimelate from (S)-tetrahydrodipicolinate (succinylase route): step 3/3.</text>
</comment>
<dbReference type="GO" id="GO:0009089">
    <property type="term" value="P:lysine biosynthetic process via diaminopimelate"/>
    <property type="evidence" value="ECO:0007669"/>
    <property type="project" value="UniProtKB-UniPathway"/>
</dbReference>
<sequence length="375" mass="42229">MNNTEKKEINDLLRSLIQIESVNPPGNENQIADFVKKFLLKNNIHSELVPLEEGRSSVIAKIEGEEERDITFCGHIDTVRVKEEDWTKPVFEGLIENEKMYGIGASDMKGGVATILYAAALLKRRGIVPKKSIQIVLTADEEWGYRGAKNLVEGGYFDLTDFLIIAEPSNLQVSTGEKGELWMRAKFFGKSAHGSTPEAGVNTVIPGSEFVMNVTERCNKIFEADPFWGKSSMNIGQFHGGVQVNIVPNYSEIQLDFRVISEEDKEKAVELVRKTGEEIEKKYKVRFAEEIFNYHPPIFTSPGNPYVEKFLQAAGMKEVIVTKYCTDGATIIPEKKMPFIIFGPGDIAQAHQNDEYIELESLYRAVDIFIDFLKT</sequence>
<keyword evidence="10" id="KW-0170">Cobalt</keyword>
<accession>A0A1F5AFT0</accession>
<evidence type="ECO:0000256" key="7">
    <source>
        <dbReference type="ARBA" id="ARBA00022723"/>
    </source>
</evidence>
<dbReference type="PANTHER" id="PTHR43808:SF32">
    <property type="entry name" value="ARGE_DAPE-RELATED DEACYLASE"/>
    <property type="match status" value="1"/>
</dbReference>
<reference evidence="13 14" key="1">
    <citation type="journal article" date="2016" name="Nat. Commun.">
        <title>Thousands of microbial genomes shed light on interconnected biogeochemical processes in an aquifer system.</title>
        <authorList>
            <person name="Anantharaman K."/>
            <person name="Brown C.T."/>
            <person name="Hug L.A."/>
            <person name="Sharon I."/>
            <person name="Castelle C.J."/>
            <person name="Probst A.J."/>
            <person name="Thomas B.C."/>
            <person name="Singh A."/>
            <person name="Wilkins M.J."/>
            <person name="Karaoz U."/>
            <person name="Brodie E.L."/>
            <person name="Williams K.H."/>
            <person name="Hubbard S.S."/>
            <person name="Banfield J.F."/>
        </authorList>
    </citation>
    <scope>NUCLEOTIDE SEQUENCE [LARGE SCALE GENOMIC DNA]</scope>
</reference>
<dbReference type="InterPro" id="IPR001261">
    <property type="entry name" value="ArgE/DapE_CS"/>
</dbReference>
<organism evidence="13 14">
    <name type="scientific">Candidatus Sediminicultor quintus</name>
    <dbReference type="NCBI Taxonomy" id="1797291"/>
    <lineage>
        <taxon>Bacteria</taxon>
        <taxon>Pseudomonadati</taxon>
        <taxon>Atribacterota</taxon>
        <taxon>Candidatus Phoenicimicrobiia</taxon>
        <taxon>Candidatus Pheonicimicrobiales</taxon>
        <taxon>Candidatus Phoenicimicrobiaceae</taxon>
        <taxon>Candidatus Sediminicultor</taxon>
    </lineage>
</organism>
<comment type="similarity">
    <text evidence="4">Belongs to the peptidase M20A family.</text>
</comment>
<dbReference type="InterPro" id="IPR010182">
    <property type="entry name" value="ArgE/DapE"/>
</dbReference>
<dbReference type="STRING" id="1797291.A2V47_07365"/>
<name>A0A1F5AFT0_9BACT</name>